<sequence>IAGGIVSRRQYINRCFSASIKTEILTVPEILSNHGDTFNLQLTPGNPICRPSMRRKYTLSTHLQLSDSDFLRDGYFRSELEFYHPSEYCVHGISRNDITVIVCDKTCTETTPCISSCCPLGQGLSGGGSCQPIQANLTTNAFTYAVVFVNNDGTTLKKQEILSKHFHYTQAKGFGKNCRASNGTFPTPEMFTPQEPHQLMEGFQFHLNGDLSAQDVVYSRGAWVRLGPENYCLDKWTDTTSSAPRTTVFVCLHNTSQVSPEYEPSINENKFRQRQLALGVAAVVASLFPLLTFLVYVFILRQRNIHGLTVISMSLTLFFMYIFLCISNFINAFEDRNSLKTFRCKAIGFLGNYFFLSLFCWLTVTCFDLWWTFRRMKPSVTTKRTKFCGYAAFGWGMPFLFVCTGALLDTYYSCTKTPQTSCSLTPPKYGHQNCFLSVEALGIYLYYPAAILLILNLVFFVLTVVKLQEYNKSTKFATENVTKKRKTLLLCLKLFLVMGIFWIFEVISWKFDDYGWGWFVVDIIKNLQAVGLFVIFVCKEHTWAETRKCVKSLRKTPTVSTDITLNSK</sequence>
<accession>A0A8J2JY10</accession>
<evidence type="ECO:0000256" key="3">
    <source>
        <dbReference type="ARBA" id="ARBA00022989"/>
    </source>
</evidence>
<name>A0A8J2JY10_9HEXA</name>
<feature type="transmembrane region" description="Helical" evidence="5">
    <location>
        <begin position="350"/>
        <end position="371"/>
    </location>
</feature>
<feature type="domain" description="G-protein coupled receptors family 2 profile 2" evidence="6">
    <location>
        <begin position="275"/>
        <end position="540"/>
    </location>
</feature>
<feature type="transmembrane region" description="Helical" evidence="5">
    <location>
        <begin position="516"/>
        <end position="538"/>
    </location>
</feature>
<evidence type="ECO:0000256" key="2">
    <source>
        <dbReference type="ARBA" id="ARBA00022692"/>
    </source>
</evidence>
<evidence type="ECO:0000256" key="1">
    <source>
        <dbReference type="ARBA" id="ARBA00004141"/>
    </source>
</evidence>
<dbReference type="PANTHER" id="PTHR46953:SF1">
    <property type="entry name" value="G-PROTEIN COUPLED RECEPTOR MTH-LIKE 1-RELATED"/>
    <property type="match status" value="1"/>
</dbReference>
<feature type="transmembrane region" description="Helical" evidence="5">
    <location>
        <begin position="276"/>
        <end position="300"/>
    </location>
</feature>
<dbReference type="PANTHER" id="PTHR46953">
    <property type="entry name" value="G-PROTEIN COUPLED RECEPTOR MTH-LIKE 1-RELATED"/>
    <property type="match status" value="1"/>
</dbReference>
<dbReference type="InterPro" id="IPR052808">
    <property type="entry name" value="GPCR_Mth-like"/>
</dbReference>
<feature type="transmembrane region" description="Helical" evidence="5">
    <location>
        <begin position="387"/>
        <end position="408"/>
    </location>
</feature>
<reference evidence="7" key="1">
    <citation type="submission" date="2021-06" db="EMBL/GenBank/DDBJ databases">
        <authorList>
            <person name="Hodson N. C."/>
            <person name="Mongue J. A."/>
            <person name="Jaron S. K."/>
        </authorList>
    </citation>
    <scope>NUCLEOTIDE SEQUENCE</scope>
</reference>
<feature type="transmembrane region" description="Helical" evidence="5">
    <location>
        <begin position="487"/>
        <end position="504"/>
    </location>
</feature>
<comment type="caution">
    <text evidence="7">The sequence shown here is derived from an EMBL/GenBank/DDBJ whole genome shotgun (WGS) entry which is preliminary data.</text>
</comment>
<feature type="transmembrane region" description="Helical" evidence="5">
    <location>
        <begin position="445"/>
        <end position="467"/>
    </location>
</feature>
<proteinExistence type="predicted"/>
<dbReference type="SUPFAM" id="SSF81321">
    <property type="entry name" value="Family A G protein-coupled receptor-like"/>
    <property type="match status" value="1"/>
</dbReference>
<dbReference type="InterPro" id="IPR000832">
    <property type="entry name" value="GPCR_2_secretin-like"/>
</dbReference>
<dbReference type="Pfam" id="PF00002">
    <property type="entry name" value="7tm_2"/>
    <property type="match status" value="1"/>
</dbReference>
<keyword evidence="8" id="KW-1185">Reference proteome</keyword>
<dbReference type="InterPro" id="IPR017981">
    <property type="entry name" value="GPCR_2-like_7TM"/>
</dbReference>
<dbReference type="EMBL" id="CAJVCH010130023">
    <property type="protein sequence ID" value="CAG7726043.1"/>
    <property type="molecule type" value="Genomic_DNA"/>
</dbReference>
<keyword evidence="4 5" id="KW-0472">Membrane</keyword>
<dbReference type="OrthoDB" id="6134459at2759"/>
<evidence type="ECO:0000313" key="8">
    <source>
        <dbReference type="Proteomes" id="UP000708208"/>
    </source>
</evidence>
<feature type="non-terminal residue" evidence="7">
    <location>
        <position position="1"/>
    </location>
</feature>
<dbReference type="Proteomes" id="UP000708208">
    <property type="component" value="Unassembled WGS sequence"/>
</dbReference>
<dbReference type="CDD" id="cd15039">
    <property type="entry name" value="7tmB3_Methuselah-like"/>
    <property type="match status" value="1"/>
</dbReference>
<protein>
    <recommendedName>
        <fullName evidence="6">G-protein coupled receptors family 2 profile 2 domain-containing protein</fullName>
    </recommendedName>
</protein>
<comment type="subcellular location">
    <subcellularLocation>
        <location evidence="1">Membrane</location>
        <topology evidence="1">Multi-pass membrane protein</topology>
    </subcellularLocation>
</comment>
<dbReference type="GO" id="GO:0007166">
    <property type="term" value="P:cell surface receptor signaling pathway"/>
    <property type="evidence" value="ECO:0007669"/>
    <property type="project" value="InterPro"/>
</dbReference>
<dbReference type="GO" id="GO:0004930">
    <property type="term" value="F:G protein-coupled receptor activity"/>
    <property type="evidence" value="ECO:0007669"/>
    <property type="project" value="InterPro"/>
</dbReference>
<evidence type="ECO:0000259" key="6">
    <source>
        <dbReference type="PROSITE" id="PS50261"/>
    </source>
</evidence>
<evidence type="ECO:0000256" key="5">
    <source>
        <dbReference type="SAM" id="Phobius"/>
    </source>
</evidence>
<evidence type="ECO:0000256" key="4">
    <source>
        <dbReference type="ARBA" id="ARBA00023136"/>
    </source>
</evidence>
<evidence type="ECO:0000313" key="7">
    <source>
        <dbReference type="EMBL" id="CAG7726043.1"/>
    </source>
</evidence>
<dbReference type="PROSITE" id="PS50261">
    <property type="entry name" value="G_PROTEIN_RECEP_F2_4"/>
    <property type="match status" value="1"/>
</dbReference>
<organism evidence="7 8">
    <name type="scientific">Allacma fusca</name>
    <dbReference type="NCBI Taxonomy" id="39272"/>
    <lineage>
        <taxon>Eukaryota</taxon>
        <taxon>Metazoa</taxon>
        <taxon>Ecdysozoa</taxon>
        <taxon>Arthropoda</taxon>
        <taxon>Hexapoda</taxon>
        <taxon>Collembola</taxon>
        <taxon>Symphypleona</taxon>
        <taxon>Sminthuridae</taxon>
        <taxon>Allacma</taxon>
    </lineage>
</organism>
<feature type="transmembrane region" description="Helical" evidence="5">
    <location>
        <begin position="307"/>
        <end position="330"/>
    </location>
</feature>
<dbReference type="AlphaFoldDB" id="A0A8J2JY10"/>
<gene>
    <name evidence="7" type="ORF">AFUS01_LOCUS14974</name>
</gene>
<keyword evidence="2 5" id="KW-0812">Transmembrane</keyword>
<dbReference type="GO" id="GO:0016020">
    <property type="term" value="C:membrane"/>
    <property type="evidence" value="ECO:0007669"/>
    <property type="project" value="UniProtKB-SubCell"/>
</dbReference>
<keyword evidence="3 5" id="KW-1133">Transmembrane helix</keyword>